<accession>A0ABX3Y668</accession>
<keyword evidence="2" id="KW-0732">Signal</keyword>
<sequence>MRTRVTVATVSGALALSALALPAAQADAEPGAITVSNVVINDGRTVVVNSTGFKRINVSMTVKAPAGVKDADATLWHGGQPPSDDDLDDESWPDMSGPETPDHLLDCTEVDATTATCRATFVVRPWRWEGSTWKTLVTVTDKSGGTFRNENVKTFEVKHHTIVRVNASPEPVRKGRTITVTGKLTTAEYGYGYAPLGNQYVKLQYKKAGTSTWSTLKTAKSNSEGGLRTTTTATYDGYYRFAYAGDADNAPSVVVADHVDVQ</sequence>
<dbReference type="EMBL" id="MRYD01000593">
    <property type="protein sequence ID" value="OSZ55323.1"/>
    <property type="molecule type" value="Genomic_DNA"/>
</dbReference>
<proteinExistence type="predicted"/>
<evidence type="ECO:0000256" key="1">
    <source>
        <dbReference type="SAM" id="MobiDB-lite"/>
    </source>
</evidence>
<feature type="region of interest" description="Disordered" evidence="1">
    <location>
        <begin position="72"/>
        <end position="100"/>
    </location>
</feature>
<reference evidence="3 4" key="1">
    <citation type="submission" date="2016-12" db="EMBL/GenBank/DDBJ databases">
        <title>Genome Mining:The Detection of Biosynthetic Gene Clusters to Aid in the Expression of Curamycin A produced by Streptomyces sp. strain CZA14.</title>
        <authorList>
            <person name="Durrell K.A."/>
            <person name="Kirby B.M."/>
            <person name="Khan W."/>
            <person name="Mthethwa T."/>
            <person name="Le Roes-Hill M."/>
        </authorList>
    </citation>
    <scope>NUCLEOTIDE SEQUENCE [LARGE SCALE GENOMIC DNA]</scope>
    <source>
        <strain evidence="3 4">CZA14</strain>
    </source>
</reference>
<evidence type="ECO:0008006" key="5">
    <source>
        <dbReference type="Google" id="ProtNLM"/>
    </source>
</evidence>
<feature type="signal peptide" evidence="2">
    <location>
        <begin position="1"/>
        <end position="28"/>
    </location>
</feature>
<evidence type="ECO:0000256" key="2">
    <source>
        <dbReference type="SAM" id="SignalP"/>
    </source>
</evidence>
<keyword evidence="4" id="KW-1185">Reference proteome</keyword>
<gene>
    <name evidence="3" type="ORF">OQI_39205</name>
</gene>
<dbReference type="Proteomes" id="UP000194266">
    <property type="component" value="Unassembled WGS sequence"/>
</dbReference>
<feature type="chain" id="PRO_5046443803" description="Calcium-binding protein" evidence="2">
    <location>
        <begin position="29"/>
        <end position="262"/>
    </location>
</feature>
<dbReference type="RefSeq" id="WP_086173738.1">
    <property type="nucleotide sequence ID" value="NZ_MRYD01000593.1"/>
</dbReference>
<name>A0ABX3Y668_9ACTN</name>
<evidence type="ECO:0000313" key="4">
    <source>
        <dbReference type="Proteomes" id="UP000194266"/>
    </source>
</evidence>
<evidence type="ECO:0000313" key="3">
    <source>
        <dbReference type="EMBL" id="OSZ55323.1"/>
    </source>
</evidence>
<comment type="caution">
    <text evidence="3">The sequence shown here is derived from an EMBL/GenBank/DDBJ whole genome shotgun (WGS) entry which is preliminary data.</text>
</comment>
<feature type="compositionally biased region" description="Acidic residues" evidence="1">
    <location>
        <begin position="83"/>
        <end position="92"/>
    </location>
</feature>
<protein>
    <recommendedName>
        <fullName evidence="5">Calcium-binding protein</fullName>
    </recommendedName>
</protein>
<organism evidence="3 4">
    <name type="scientific">Streptomyces pharetrae CZA14</name>
    <dbReference type="NCBI Taxonomy" id="1144883"/>
    <lineage>
        <taxon>Bacteria</taxon>
        <taxon>Bacillati</taxon>
        <taxon>Actinomycetota</taxon>
        <taxon>Actinomycetes</taxon>
        <taxon>Kitasatosporales</taxon>
        <taxon>Streptomycetaceae</taxon>
        <taxon>Streptomyces</taxon>
    </lineage>
</organism>